<dbReference type="Proteomes" id="UP000008743">
    <property type="component" value="Unassembled WGS sequence"/>
</dbReference>
<dbReference type="PROSITE" id="PS51439">
    <property type="entry name" value="MENTAL"/>
    <property type="match status" value="1"/>
</dbReference>
<name>A0A0D2USA6_CAPO3</name>
<evidence type="ECO:0000256" key="4">
    <source>
        <dbReference type="SAM" id="MobiDB-lite"/>
    </source>
</evidence>
<evidence type="ECO:0000259" key="7">
    <source>
        <dbReference type="PROSITE" id="PS51439"/>
    </source>
</evidence>
<dbReference type="PANTHER" id="PTHR46121:SF4">
    <property type="entry name" value="STEROIDOGENIC ACUTE REGULATORY PROTEIN-LIKE"/>
    <property type="match status" value="1"/>
</dbReference>
<dbReference type="EMBL" id="KE346375">
    <property type="protein sequence ID" value="KJE97851.1"/>
    <property type="molecule type" value="Genomic_DNA"/>
</dbReference>
<dbReference type="GO" id="GO:0005789">
    <property type="term" value="C:endoplasmic reticulum membrane"/>
    <property type="evidence" value="ECO:0007669"/>
    <property type="project" value="TreeGrafter"/>
</dbReference>
<accession>A0A0D2USA6</accession>
<dbReference type="PANTHER" id="PTHR46121">
    <property type="entry name" value="STEROIDOGENIC ACUTE REGULATORY PROTEIN-LIKE"/>
    <property type="match status" value="1"/>
</dbReference>
<dbReference type="PRINTS" id="PR00978">
    <property type="entry name" value="STARPROTEIN"/>
</dbReference>
<dbReference type="Gene3D" id="3.30.530.20">
    <property type="match status" value="1"/>
</dbReference>
<dbReference type="InterPro" id="IPR002913">
    <property type="entry name" value="START_lipid-bd_dom"/>
</dbReference>
<dbReference type="RefSeq" id="XP_004343020.1">
    <property type="nucleotide sequence ID" value="XM_004342970.2"/>
</dbReference>
<evidence type="ECO:0000256" key="2">
    <source>
        <dbReference type="ARBA" id="ARBA00022692"/>
    </source>
</evidence>
<dbReference type="GO" id="GO:0031902">
    <property type="term" value="C:late endosome membrane"/>
    <property type="evidence" value="ECO:0007669"/>
    <property type="project" value="TreeGrafter"/>
</dbReference>
<evidence type="ECO:0000313" key="9">
    <source>
        <dbReference type="Proteomes" id="UP000008743"/>
    </source>
</evidence>
<dbReference type="PROSITE" id="PS50848">
    <property type="entry name" value="START"/>
    <property type="match status" value="1"/>
</dbReference>
<gene>
    <name evidence="8" type="ORF">CAOG_007933</name>
</gene>
<keyword evidence="5" id="KW-1133">Transmembrane helix</keyword>
<keyword evidence="3 5" id="KW-0472">Membrane</keyword>
<feature type="compositionally biased region" description="Acidic residues" evidence="4">
    <location>
        <begin position="65"/>
        <end position="76"/>
    </location>
</feature>
<feature type="domain" description="START" evidence="6">
    <location>
        <begin position="380"/>
        <end position="566"/>
    </location>
</feature>
<protein>
    <recommendedName>
        <fullName evidence="10">START domain-containing protein</fullName>
    </recommendedName>
</protein>
<dbReference type="GO" id="GO:0140284">
    <property type="term" value="C:endoplasmic reticulum-endosome membrane contact site"/>
    <property type="evidence" value="ECO:0007669"/>
    <property type="project" value="TreeGrafter"/>
</dbReference>
<reference evidence="9" key="1">
    <citation type="submission" date="2011-02" db="EMBL/GenBank/DDBJ databases">
        <title>The Genome Sequence of Capsaspora owczarzaki ATCC 30864.</title>
        <authorList>
            <person name="Russ C."/>
            <person name="Cuomo C."/>
            <person name="Burger G."/>
            <person name="Gray M.W."/>
            <person name="Holland P.W.H."/>
            <person name="King N."/>
            <person name="Lang F.B.F."/>
            <person name="Roger A.J."/>
            <person name="Ruiz-Trillo I."/>
            <person name="Young S.K."/>
            <person name="Zeng Q."/>
            <person name="Gargeya S."/>
            <person name="Alvarado L."/>
            <person name="Berlin A."/>
            <person name="Chapman S.B."/>
            <person name="Chen Z."/>
            <person name="Freedman E."/>
            <person name="Gellesch M."/>
            <person name="Goldberg J."/>
            <person name="Griggs A."/>
            <person name="Gujja S."/>
            <person name="Heilman E."/>
            <person name="Heiman D."/>
            <person name="Howarth C."/>
            <person name="Mehta T."/>
            <person name="Neiman D."/>
            <person name="Pearson M."/>
            <person name="Roberts A."/>
            <person name="Saif S."/>
            <person name="Shea T."/>
            <person name="Shenoy N."/>
            <person name="Sisk P."/>
            <person name="Stolte C."/>
            <person name="Sykes S."/>
            <person name="White J."/>
            <person name="Yandava C."/>
            <person name="Haas B."/>
            <person name="Nusbaum C."/>
            <person name="Birren B."/>
        </authorList>
    </citation>
    <scope>NUCLEOTIDE SEQUENCE</scope>
    <source>
        <strain evidence="9">ATCC 30864</strain>
    </source>
</reference>
<sequence>MSSRDGGSFTRLHNSGLEQSPPHQHQRHHHRGGGGGGQGQRRQQQHPNGRQSDLEGGQQQGEHEHEEDEDDEEELPEASSSLRVRFSSRFLRVFLIMTGFDALFELLLFVVVAKTESVSASDFFNQQAVHFKFATSVFDVMMLASARLFVLLLTFVIAKPHGSIVAVTTLASTAYLLAKVFYYSFSSSDPGEYILLIVAFVMPWLQAWMWAARAFRNRSNKRQAALAASLNETASLLNNSYGVATYAPQSSSRYGTAPVFREIEKSPAYATRFGQHEDETTAQLPGLSREETPFRTPPELDEQSIADEETKSLMDQAAPNSASLAVPVFSGPPSKRPSIVGTYSQPNPKARHIPPNLVRDAEYRRLAVEALDLMWSYSISNDGWTLSSDKNESQIYWRNSPTVVLFKSVTVLDVSPTALFELLFYNIENHPSWNENVTDYHVIYKIDDYTDVTLTQTNKAVGGMVLPRDFINVRQWRRIGNSYMGAGKSIILDEYPERPDVVRGWNEAGGWAMLEIPNKPHLSCLVWVINTDLRGNLSKWIINQTMSGAMRAFVVGLKKRLQQQQQARA</sequence>
<feature type="compositionally biased region" description="Polar residues" evidence="4">
    <location>
        <begin position="1"/>
        <end position="22"/>
    </location>
</feature>
<feature type="domain" description="MENTAL" evidence="7">
    <location>
        <begin position="87"/>
        <end position="258"/>
    </location>
</feature>
<dbReference type="OrthoDB" id="74575at2759"/>
<keyword evidence="9" id="KW-1185">Reference proteome</keyword>
<dbReference type="GO" id="GO:0099044">
    <property type="term" value="P:vesicle tethering to endoplasmic reticulum"/>
    <property type="evidence" value="ECO:0007669"/>
    <property type="project" value="TreeGrafter"/>
</dbReference>
<dbReference type="SMART" id="SM00234">
    <property type="entry name" value="START"/>
    <property type="match status" value="1"/>
</dbReference>
<dbReference type="InterPro" id="IPR023393">
    <property type="entry name" value="START-like_dom_sf"/>
</dbReference>
<dbReference type="GO" id="GO:0008289">
    <property type="term" value="F:lipid binding"/>
    <property type="evidence" value="ECO:0007669"/>
    <property type="project" value="InterPro"/>
</dbReference>
<dbReference type="STRING" id="595528.A0A0D2USA6"/>
<comment type="subcellular location">
    <subcellularLocation>
        <location evidence="1">Membrane</location>
        <topology evidence="1">Multi-pass membrane protein</topology>
    </subcellularLocation>
</comment>
<dbReference type="InterPro" id="IPR019498">
    <property type="entry name" value="MENTAL"/>
</dbReference>
<dbReference type="eggNOG" id="KOG3845">
    <property type="taxonomic scope" value="Eukaryota"/>
</dbReference>
<dbReference type="Pfam" id="PF10457">
    <property type="entry name" value="MENTAL"/>
    <property type="match status" value="1"/>
</dbReference>
<dbReference type="InterPro" id="IPR051869">
    <property type="entry name" value="STARD3"/>
</dbReference>
<feature type="region of interest" description="Disordered" evidence="4">
    <location>
        <begin position="275"/>
        <end position="301"/>
    </location>
</feature>
<dbReference type="SUPFAM" id="SSF55961">
    <property type="entry name" value="Bet v1-like"/>
    <property type="match status" value="1"/>
</dbReference>
<dbReference type="OMA" id="VCITCCD"/>
<evidence type="ECO:0008006" key="10">
    <source>
        <dbReference type="Google" id="ProtNLM"/>
    </source>
</evidence>
<dbReference type="InParanoid" id="A0A0D2USA6"/>
<evidence type="ECO:0000313" key="8">
    <source>
        <dbReference type="EMBL" id="KJE97851.1"/>
    </source>
</evidence>
<dbReference type="InterPro" id="IPR000799">
    <property type="entry name" value="StAR-like"/>
</dbReference>
<dbReference type="Pfam" id="PF01852">
    <property type="entry name" value="START"/>
    <property type="match status" value="1"/>
</dbReference>
<keyword evidence="2 5" id="KW-0812">Transmembrane</keyword>
<feature type="transmembrane region" description="Helical" evidence="5">
    <location>
        <begin position="191"/>
        <end position="212"/>
    </location>
</feature>
<organism evidence="8 9">
    <name type="scientific">Capsaspora owczarzaki (strain ATCC 30864)</name>
    <dbReference type="NCBI Taxonomy" id="595528"/>
    <lineage>
        <taxon>Eukaryota</taxon>
        <taxon>Filasterea</taxon>
        <taxon>Capsaspora</taxon>
    </lineage>
</organism>
<dbReference type="PhylomeDB" id="A0A0D2USA6"/>
<dbReference type="GO" id="GO:0005765">
    <property type="term" value="C:lysosomal membrane"/>
    <property type="evidence" value="ECO:0007669"/>
    <property type="project" value="TreeGrafter"/>
</dbReference>
<evidence type="ECO:0000256" key="5">
    <source>
        <dbReference type="SAM" id="Phobius"/>
    </source>
</evidence>
<evidence type="ECO:0000256" key="1">
    <source>
        <dbReference type="ARBA" id="ARBA00004141"/>
    </source>
</evidence>
<feature type="transmembrane region" description="Helical" evidence="5">
    <location>
        <begin position="164"/>
        <end position="185"/>
    </location>
</feature>
<evidence type="ECO:0000259" key="6">
    <source>
        <dbReference type="PROSITE" id="PS50848"/>
    </source>
</evidence>
<dbReference type="AlphaFoldDB" id="A0A0D2USA6"/>
<feature type="transmembrane region" description="Helical" evidence="5">
    <location>
        <begin position="90"/>
        <end position="113"/>
    </location>
</feature>
<feature type="transmembrane region" description="Helical" evidence="5">
    <location>
        <begin position="133"/>
        <end position="157"/>
    </location>
</feature>
<evidence type="ECO:0000256" key="3">
    <source>
        <dbReference type="ARBA" id="ARBA00023136"/>
    </source>
</evidence>
<feature type="region of interest" description="Disordered" evidence="4">
    <location>
        <begin position="1"/>
        <end position="78"/>
    </location>
</feature>
<proteinExistence type="predicted"/>